<evidence type="ECO:0000313" key="3">
    <source>
        <dbReference type="Proteomes" id="UP000431401"/>
    </source>
</evidence>
<dbReference type="OrthoDB" id="4549950at2"/>
<sequence length="173" mass="18662">MANEAEKAQLAGLKDLVQGAFVSITHAQEQRAQLTAAAHAAGRRVTITVNADGVVIKTEFSDSIDDLTYSEIAAAVTAATQDAAAQVRQQAQRLMADLQREQARMPSMSEFFPMMPDIRSMIPTPPEVPTSPPGSPDRVADASGNAVRFTEVEEYEHDPAKREQSGIAAPVWE</sequence>
<accession>A0A7K0DH37</accession>
<comment type="caution">
    <text evidence="2">The sequence shown here is derived from an EMBL/GenBank/DDBJ whole genome shotgun (WGS) entry which is preliminary data.</text>
</comment>
<dbReference type="AlphaFoldDB" id="A0A7K0DH37"/>
<reference evidence="2 3" key="1">
    <citation type="submission" date="2019-10" db="EMBL/GenBank/DDBJ databases">
        <title>Nocardia macrotermitis sp. nov. and Nocardia aurantia sp. nov., isolated from the gut of fungus growing-termite Macrotermes natalensis.</title>
        <authorList>
            <person name="Benndorf R."/>
            <person name="Schwitalla J."/>
            <person name="Martin K."/>
            <person name="De Beer W."/>
            <person name="Kaster A.-K."/>
            <person name="Vollmers J."/>
            <person name="Poulsen M."/>
            <person name="Beemelmanns C."/>
        </authorList>
    </citation>
    <scope>NUCLEOTIDE SEQUENCE [LARGE SCALE GENOMIC DNA]</scope>
    <source>
        <strain evidence="2 3">RB56</strain>
    </source>
</reference>
<name>A0A7K0DH37_9NOCA</name>
<evidence type="ECO:0000313" key="2">
    <source>
        <dbReference type="EMBL" id="MQY24998.1"/>
    </source>
</evidence>
<dbReference type="Proteomes" id="UP000431401">
    <property type="component" value="Unassembled WGS sequence"/>
</dbReference>
<dbReference type="SUPFAM" id="SSF82607">
    <property type="entry name" value="YbaB-like"/>
    <property type="match status" value="1"/>
</dbReference>
<dbReference type="InterPro" id="IPR004401">
    <property type="entry name" value="YbaB/EbfC"/>
</dbReference>
<evidence type="ECO:0000256" key="1">
    <source>
        <dbReference type="SAM" id="MobiDB-lite"/>
    </source>
</evidence>
<dbReference type="EMBL" id="WEGI01000001">
    <property type="protein sequence ID" value="MQY24998.1"/>
    <property type="molecule type" value="Genomic_DNA"/>
</dbReference>
<dbReference type="InterPro" id="IPR036894">
    <property type="entry name" value="YbaB-like_sf"/>
</dbReference>
<proteinExistence type="predicted"/>
<protein>
    <recommendedName>
        <fullName evidence="4">YbaB/EbfC family DNA-binding protein</fullName>
    </recommendedName>
</protein>
<organism evidence="2 3">
    <name type="scientific">Nocardia aurantia</name>
    <dbReference type="NCBI Taxonomy" id="2585199"/>
    <lineage>
        <taxon>Bacteria</taxon>
        <taxon>Bacillati</taxon>
        <taxon>Actinomycetota</taxon>
        <taxon>Actinomycetes</taxon>
        <taxon>Mycobacteriales</taxon>
        <taxon>Nocardiaceae</taxon>
        <taxon>Nocardia</taxon>
    </lineage>
</organism>
<feature type="region of interest" description="Disordered" evidence="1">
    <location>
        <begin position="152"/>
        <end position="173"/>
    </location>
</feature>
<evidence type="ECO:0008006" key="4">
    <source>
        <dbReference type="Google" id="ProtNLM"/>
    </source>
</evidence>
<keyword evidence="3" id="KW-1185">Reference proteome</keyword>
<dbReference type="Gene3D" id="3.30.1310.10">
    <property type="entry name" value="Nucleoid-associated protein YbaB-like domain"/>
    <property type="match status" value="1"/>
</dbReference>
<dbReference type="Pfam" id="PF02575">
    <property type="entry name" value="YbaB_DNA_bd"/>
    <property type="match status" value="1"/>
</dbReference>
<gene>
    <name evidence="2" type="ORF">NRB56_05520</name>
</gene>
<dbReference type="RefSeq" id="WP_153338840.1">
    <property type="nucleotide sequence ID" value="NZ_WEGI01000001.1"/>
</dbReference>
<dbReference type="GO" id="GO:0003677">
    <property type="term" value="F:DNA binding"/>
    <property type="evidence" value="ECO:0007669"/>
    <property type="project" value="InterPro"/>
</dbReference>